<evidence type="ECO:0000256" key="11">
    <source>
        <dbReference type="ARBA" id="ARBA00022692"/>
    </source>
</evidence>
<dbReference type="Proteomes" id="UP001630969">
    <property type="component" value="Unassembled WGS sequence"/>
</dbReference>
<evidence type="ECO:0000256" key="13">
    <source>
        <dbReference type="ARBA" id="ARBA00022982"/>
    </source>
</evidence>
<keyword evidence="6 17" id="KW-0813">Transport</keyword>
<keyword evidence="13 17" id="KW-0249">Electron transport</keyword>
<dbReference type="SUPFAM" id="SSF81343">
    <property type="entry name" value="Fumarate reductase respiratory complex transmembrane subunits"/>
    <property type="match status" value="1"/>
</dbReference>
<evidence type="ECO:0000256" key="2">
    <source>
        <dbReference type="ARBA" id="ARBA00004050"/>
    </source>
</evidence>
<evidence type="ECO:0000256" key="15">
    <source>
        <dbReference type="ARBA" id="ARBA00023004"/>
    </source>
</evidence>
<comment type="caution">
    <text evidence="19">The sequence shown here is derived from an EMBL/GenBank/DDBJ whole genome shotgun (WGS) entry which is preliminary data.</text>
</comment>
<evidence type="ECO:0000256" key="4">
    <source>
        <dbReference type="ARBA" id="ARBA00005163"/>
    </source>
</evidence>
<evidence type="ECO:0000256" key="8">
    <source>
        <dbReference type="ARBA" id="ARBA00022519"/>
    </source>
</evidence>
<dbReference type="Pfam" id="PF01127">
    <property type="entry name" value="Sdh_cyt"/>
    <property type="match status" value="1"/>
</dbReference>
<sequence length="114" mass="12945">MVTNSATFGRSGVHDYILIRATALIMTFYTLYLVGFIAFNDITYQVWVGFFAQTFTKVFTLLALFCVLIHAWIGLWQVLTDYIKPVAVRGSLQFALVVVLFVYLMTGFVVLWGV</sequence>
<dbReference type="EMBL" id="JBGXBU010000001">
    <property type="protein sequence ID" value="MFM4891510.1"/>
    <property type="molecule type" value="Genomic_DNA"/>
</dbReference>
<dbReference type="PANTHER" id="PTHR38689:SF1">
    <property type="entry name" value="SUCCINATE DEHYDROGENASE HYDROPHOBIC MEMBRANE ANCHOR SUBUNIT"/>
    <property type="match status" value="1"/>
</dbReference>
<dbReference type="InterPro" id="IPR014312">
    <property type="entry name" value="Succ_DH_anchor"/>
</dbReference>
<evidence type="ECO:0000256" key="3">
    <source>
        <dbReference type="ARBA" id="ARBA00004429"/>
    </source>
</evidence>
<evidence type="ECO:0000256" key="10">
    <source>
        <dbReference type="ARBA" id="ARBA00022617"/>
    </source>
</evidence>
<evidence type="ECO:0000256" key="7">
    <source>
        <dbReference type="ARBA" id="ARBA00022475"/>
    </source>
</evidence>
<keyword evidence="20" id="KW-1185">Reference proteome</keyword>
<evidence type="ECO:0000256" key="16">
    <source>
        <dbReference type="ARBA" id="ARBA00023136"/>
    </source>
</evidence>
<feature type="transmembrane region" description="Helical" evidence="18">
    <location>
        <begin position="59"/>
        <end position="79"/>
    </location>
</feature>
<dbReference type="PIRSF" id="PIRSF000169">
    <property type="entry name" value="SDH_D"/>
    <property type="match status" value="1"/>
</dbReference>
<evidence type="ECO:0000256" key="12">
    <source>
        <dbReference type="ARBA" id="ARBA00022723"/>
    </source>
</evidence>
<evidence type="ECO:0000313" key="20">
    <source>
        <dbReference type="Proteomes" id="UP001630969"/>
    </source>
</evidence>
<evidence type="ECO:0000256" key="14">
    <source>
        <dbReference type="ARBA" id="ARBA00022989"/>
    </source>
</evidence>
<feature type="transmembrane region" description="Helical" evidence="18">
    <location>
        <begin position="17"/>
        <end position="39"/>
    </location>
</feature>
<keyword evidence="9 17" id="KW-0816">Tricarboxylic acid cycle</keyword>
<evidence type="ECO:0000256" key="18">
    <source>
        <dbReference type="SAM" id="Phobius"/>
    </source>
</evidence>
<evidence type="ECO:0000256" key="1">
    <source>
        <dbReference type="ARBA" id="ARBA00001971"/>
    </source>
</evidence>
<dbReference type="RefSeq" id="WP_041992263.1">
    <property type="nucleotide sequence ID" value="NZ_CDBT01000004.1"/>
</dbReference>
<dbReference type="CDD" id="cd03494">
    <property type="entry name" value="SQR_TypeC_SdhD"/>
    <property type="match status" value="1"/>
</dbReference>
<reference evidence="19 20" key="1">
    <citation type="submission" date="2024-09" db="EMBL/GenBank/DDBJ databases">
        <title>Aeromonas strains Genome sequencing and assembly.</title>
        <authorList>
            <person name="Hu X."/>
            <person name="Tang B."/>
        </authorList>
    </citation>
    <scope>NUCLEOTIDE SEQUENCE [LARGE SCALE GENOMIC DNA]</scope>
    <source>
        <strain evidence="19 20">NB23SCDHY001</strain>
    </source>
</reference>
<protein>
    <recommendedName>
        <fullName evidence="5 17">Succinate dehydrogenase hydrophobic membrane anchor subunit</fullName>
    </recommendedName>
</protein>
<organism evidence="19 20">
    <name type="scientific">Aeromonas bivalvium</name>
    <dbReference type="NCBI Taxonomy" id="440079"/>
    <lineage>
        <taxon>Bacteria</taxon>
        <taxon>Pseudomonadati</taxon>
        <taxon>Pseudomonadota</taxon>
        <taxon>Gammaproteobacteria</taxon>
        <taxon>Aeromonadales</taxon>
        <taxon>Aeromonadaceae</taxon>
        <taxon>Aeromonas</taxon>
    </lineage>
</organism>
<keyword evidence="8 17" id="KW-0997">Cell inner membrane</keyword>
<dbReference type="Gene3D" id="1.20.1300.10">
    <property type="entry name" value="Fumarate reductase/succinate dehydrogenase, transmembrane subunit"/>
    <property type="match status" value="1"/>
</dbReference>
<keyword evidence="16 17" id="KW-0472">Membrane</keyword>
<accession>A0ABW9GK20</accession>
<evidence type="ECO:0000256" key="5">
    <source>
        <dbReference type="ARBA" id="ARBA00019425"/>
    </source>
</evidence>
<comment type="function">
    <text evidence="2 17">Membrane-anchoring subunit of succinate dehydrogenase (SDH).</text>
</comment>
<comment type="subcellular location">
    <subcellularLocation>
        <location evidence="3 17">Cell inner membrane</location>
        <topology evidence="3 17">Multi-pass membrane protein</topology>
    </subcellularLocation>
</comment>
<gene>
    <name evidence="19" type="primary">sdhD</name>
    <name evidence="19" type="ORF">ACEUDJ_01225</name>
</gene>
<dbReference type="PANTHER" id="PTHR38689">
    <property type="entry name" value="SUCCINATE DEHYDROGENASE HYDROPHOBIC MEMBRANE ANCHOR SUBUNIT"/>
    <property type="match status" value="1"/>
</dbReference>
<evidence type="ECO:0000256" key="9">
    <source>
        <dbReference type="ARBA" id="ARBA00022532"/>
    </source>
</evidence>
<keyword evidence="10" id="KW-0349">Heme</keyword>
<dbReference type="InterPro" id="IPR034804">
    <property type="entry name" value="SQR/QFR_C/D"/>
</dbReference>
<evidence type="ECO:0000256" key="17">
    <source>
        <dbReference type="PIRNR" id="PIRNR000169"/>
    </source>
</evidence>
<dbReference type="NCBIfam" id="TIGR02968">
    <property type="entry name" value="succ_dehyd_anc"/>
    <property type="match status" value="1"/>
</dbReference>
<comment type="cofactor">
    <cofactor evidence="1">
        <name>heme</name>
        <dbReference type="ChEBI" id="CHEBI:30413"/>
    </cofactor>
</comment>
<comment type="pathway">
    <text evidence="4 17">Carbohydrate metabolism; tricarboxylic acid cycle.</text>
</comment>
<feature type="transmembrane region" description="Helical" evidence="18">
    <location>
        <begin position="91"/>
        <end position="112"/>
    </location>
</feature>
<proteinExistence type="predicted"/>
<keyword evidence="14 18" id="KW-1133">Transmembrane helix</keyword>
<keyword evidence="15" id="KW-0408">Iron</keyword>
<evidence type="ECO:0000256" key="6">
    <source>
        <dbReference type="ARBA" id="ARBA00022448"/>
    </source>
</evidence>
<evidence type="ECO:0000313" key="19">
    <source>
        <dbReference type="EMBL" id="MFM4891510.1"/>
    </source>
</evidence>
<dbReference type="GeneID" id="97218678"/>
<dbReference type="InterPro" id="IPR000701">
    <property type="entry name" value="SuccDH_FuR_B_TM-su"/>
</dbReference>
<keyword evidence="11 18" id="KW-0812">Transmembrane</keyword>
<keyword evidence="7 17" id="KW-1003">Cell membrane</keyword>
<name>A0ABW9GK20_9GAMM</name>
<keyword evidence="12" id="KW-0479">Metal-binding</keyword>